<keyword evidence="1" id="KW-1133">Transmembrane helix</keyword>
<evidence type="ECO:0008006" key="4">
    <source>
        <dbReference type="Google" id="ProtNLM"/>
    </source>
</evidence>
<evidence type="ECO:0000313" key="2">
    <source>
        <dbReference type="EMBL" id="MEK7954388.1"/>
    </source>
</evidence>
<evidence type="ECO:0000256" key="1">
    <source>
        <dbReference type="SAM" id="Phobius"/>
    </source>
</evidence>
<sequence>MPPRPVYHWKSFWIGSLMVAFLAWAWRDSMYFSSHLKWGEFDAGNGAGGLYVWRHGSAPRSGSRPPPEWTRSEWPDDFRKSIAPSAFVAPLICRGRDLSLEDLDPNVAEPPALRDKLEFMIRYGHRDYWAIFLPHWLVLLVIAAPWSGFLVWRVLKQRRHTESNQSH</sequence>
<accession>A0ABU9B2X2</accession>
<feature type="transmembrane region" description="Helical" evidence="1">
    <location>
        <begin position="128"/>
        <end position="152"/>
    </location>
</feature>
<dbReference type="EMBL" id="JBBUKT010000019">
    <property type="protein sequence ID" value="MEK7954388.1"/>
    <property type="molecule type" value="Genomic_DNA"/>
</dbReference>
<keyword evidence="3" id="KW-1185">Reference proteome</keyword>
<evidence type="ECO:0000313" key="3">
    <source>
        <dbReference type="Proteomes" id="UP001371305"/>
    </source>
</evidence>
<keyword evidence="1" id="KW-0472">Membrane</keyword>
<keyword evidence="1" id="KW-0812">Transmembrane</keyword>
<name>A0ABU9B2X2_9BACT</name>
<organism evidence="2 3">
    <name type="scientific">Luteolibacter soli</name>
    <dbReference type="NCBI Taxonomy" id="3135280"/>
    <lineage>
        <taxon>Bacteria</taxon>
        <taxon>Pseudomonadati</taxon>
        <taxon>Verrucomicrobiota</taxon>
        <taxon>Verrucomicrobiia</taxon>
        <taxon>Verrucomicrobiales</taxon>
        <taxon>Verrucomicrobiaceae</taxon>
        <taxon>Luteolibacter</taxon>
    </lineage>
</organism>
<comment type="caution">
    <text evidence="2">The sequence shown here is derived from an EMBL/GenBank/DDBJ whole genome shotgun (WGS) entry which is preliminary data.</text>
</comment>
<proteinExistence type="predicted"/>
<feature type="transmembrane region" description="Helical" evidence="1">
    <location>
        <begin position="7"/>
        <end position="26"/>
    </location>
</feature>
<dbReference type="RefSeq" id="WP_341408157.1">
    <property type="nucleotide sequence ID" value="NZ_JBBUKT010000019.1"/>
</dbReference>
<reference evidence="2 3" key="1">
    <citation type="submission" date="2024-04" db="EMBL/GenBank/DDBJ databases">
        <title>Luteolibacter sp. isolated from soil.</title>
        <authorList>
            <person name="An J."/>
        </authorList>
    </citation>
    <scope>NUCLEOTIDE SEQUENCE [LARGE SCALE GENOMIC DNA]</scope>
    <source>
        <strain evidence="2 3">Y139</strain>
    </source>
</reference>
<gene>
    <name evidence="2" type="ORF">WKV53_27975</name>
</gene>
<protein>
    <recommendedName>
        <fullName evidence="4">PepSY domain-containing protein</fullName>
    </recommendedName>
</protein>
<dbReference type="Proteomes" id="UP001371305">
    <property type="component" value="Unassembled WGS sequence"/>
</dbReference>